<dbReference type="EMBL" id="JAGEUA010000002">
    <property type="protein sequence ID" value="KAL1006280.1"/>
    <property type="molecule type" value="Genomic_DNA"/>
</dbReference>
<keyword evidence="2" id="KW-0325">Glycoprotein</keyword>
<dbReference type="Proteomes" id="UP001557470">
    <property type="component" value="Unassembled WGS sequence"/>
</dbReference>
<feature type="domain" description="VWFD" evidence="3">
    <location>
        <begin position="87"/>
        <end position="181"/>
    </location>
</feature>
<dbReference type="Pfam" id="PF09175">
    <property type="entry name" value="Vit_b-sht_shell"/>
    <property type="match status" value="1"/>
</dbReference>
<feature type="non-terminal residue" evidence="4">
    <location>
        <position position="181"/>
    </location>
</feature>
<dbReference type="PROSITE" id="PS51233">
    <property type="entry name" value="VWFD"/>
    <property type="match status" value="1"/>
</dbReference>
<name>A0ABD0XR74_UMBPY</name>
<dbReference type="InterPro" id="IPR037088">
    <property type="entry name" value="Vitellinogen_b-sht_shell_sf"/>
</dbReference>
<proteinExistence type="predicted"/>
<dbReference type="Gene3D" id="2.20.90.10">
    <property type="entry name" value="Vitellinogen, beta-sheet shell domain"/>
    <property type="match status" value="1"/>
</dbReference>
<dbReference type="InterPro" id="IPR015258">
    <property type="entry name" value="Vitellinogen_b-sht_shell"/>
</dbReference>
<dbReference type="InterPro" id="IPR015819">
    <property type="entry name" value="Lipid_transp_b-sht_shell"/>
</dbReference>
<evidence type="ECO:0000313" key="5">
    <source>
        <dbReference type="Proteomes" id="UP001557470"/>
    </source>
</evidence>
<dbReference type="InterPro" id="IPR050733">
    <property type="entry name" value="Vitellogenin/Apolipophorin"/>
</dbReference>
<sequence length="181" mass="20471">SEYIPSYLANLVPIQRNKNIEKQIQLTVVATSERTLDVILKAPKMTLAQLGVSLPCRLPIESMAELSPLDDNMANKIHSLFAESISAQCSMDKDTLTTFNNRRFKNEMPLSCYQVLAQDSTSELKFIVLLKKDQSSEQNHINVKISHIDVDLYREASELKLKVNGMEIPRSNLPYQDPTGF</sequence>
<feature type="non-terminal residue" evidence="4">
    <location>
        <position position="1"/>
    </location>
</feature>
<organism evidence="4 5">
    <name type="scientific">Umbra pygmaea</name>
    <name type="common">Eastern mudminnow</name>
    <dbReference type="NCBI Taxonomy" id="75934"/>
    <lineage>
        <taxon>Eukaryota</taxon>
        <taxon>Metazoa</taxon>
        <taxon>Chordata</taxon>
        <taxon>Craniata</taxon>
        <taxon>Vertebrata</taxon>
        <taxon>Euteleostomi</taxon>
        <taxon>Actinopterygii</taxon>
        <taxon>Neopterygii</taxon>
        <taxon>Teleostei</taxon>
        <taxon>Protacanthopterygii</taxon>
        <taxon>Esociformes</taxon>
        <taxon>Umbridae</taxon>
        <taxon>Umbra</taxon>
    </lineage>
</organism>
<dbReference type="GO" id="GO:0045735">
    <property type="term" value="F:nutrient reservoir activity"/>
    <property type="evidence" value="ECO:0007669"/>
    <property type="project" value="UniProtKB-KW"/>
</dbReference>
<reference evidence="4 5" key="1">
    <citation type="submission" date="2024-06" db="EMBL/GenBank/DDBJ databases">
        <authorList>
            <person name="Pan Q."/>
            <person name="Wen M."/>
            <person name="Jouanno E."/>
            <person name="Zahm M."/>
            <person name="Klopp C."/>
            <person name="Cabau C."/>
            <person name="Louis A."/>
            <person name="Berthelot C."/>
            <person name="Parey E."/>
            <person name="Roest Crollius H."/>
            <person name="Montfort J."/>
            <person name="Robinson-Rechavi M."/>
            <person name="Bouchez O."/>
            <person name="Lampietro C."/>
            <person name="Lopez Roques C."/>
            <person name="Donnadieu C."/>
            <person name="Postlethwait J."/>
            <person name="Bobe J."/>
            <person name="Verreycken H."/>
            <person name="Guiguen Y."/>
        </authorList>
    </citation>
    <scope>NUCLEOTIDE SEQUENCE [LARGE SCALE GENOMIC DNA]</scope>
    <source>
        <strain evidence="4">Up_M1</strain>
        <tissue evidence="4">Testis</tissue>
    </source>
</reference>
<evidence type="ECO:0000313" key="4">
    <source>
        <dbReference type="EMBL" id="KAL1006280.1"/>
    </source>
</evidence>
<dbReference type="AlphaFoldDB" id="A0ABD0XR74"/>
<dbReference type="InterPro" id="IPR001846">
    <property type="entry name" value="VWF_type-D"/>
</dbReference>
<dbReference type="Pfam" id="PF00094">
    <property type="entry name" value="VWD"/>
    <property type="match status" value="1"/>
</dbReference>
<evidence type="ECO:0000256" key="1">
    <source>
        <dbReference type="ARBA" id="ARBA00022761"/>
    </source>
</evidence>
<accession>A0ABD0XR74</accession>
<evidence type="ECO:0000259" key="3">
    <source>
        <dbReference type="PROSITE" id="PS51233"/>
    </source>
</evidence>
<evidence type="ECO:0000256" key="2">
    <source>
        <dbReference type="ARBA" id="ARBA00023180"/>
    </source>
</evidence>
<keyword evidence="5" id="KW-1185">Reference proteome</keyword>
<dbReference type="SUPFAM" id="SSF56968">
    <property type="entry name" value="Lipovitellin-phosvitin complex, beta-sheet shell regions"/>
    <property type="match status" value="1"/>
</dbReference>
<dbReference type="PANTHER" id="PTHR23345:SF9">
    <property type="entry name" value="VITELLOGENIN-RELATED"/>
    <property type="match status" value="1"/>
</dbReference>
<gene>
    <name evidence="4" type="ORF">UPYG_G00070200</name>
</gene>
<protein>
    <recommendedName>
        <fullName evidence="3">VWFD domain-containing protein</fullName>
    </recommendedName>
</protein>
<comment type="caution">
    <text evidence="4">The sequence shown here is derived from an EMBL/GenBank/DDBJ whole genome shotgun (WGS) entry which is preliminary data.</text>
</comment>
<dbReference type="PANTHER" id="PTHR23345">
    <property type="entry name" value="VITELLOGENIN-RELATED"/>
    <property type="match status" value="1"/>
</dbReference>
<keyword evidence="1" id="KW-0758">Storage protein</keyword>